<proteinExistence type="predicted"/>
<evidence type="ECO:0000313" key="1">
    <source>
        <dbReference type="EMBL" id="KXG78671.1"/>
    </source>
</evidence>
<keyword evidence="2" id="KW-1185">Reference proteome</keyword>
<reference evidence="1 2" key="1">
    <citation type="submission" date="2015-12" db="EMBL/GenBank/DDBJ databases">
        <title>Draft genome sequnece of Fervidicola ferrireducens strain Y170.</title>
        <authorList>
            <person name="Patel B.K."/>
        </authorList>
    </citation>
    <scope>NUCLEOTIDE SEQUENCE [LARGE SCALE GENOMIC DNA]</scope>
    <source>
        <strain evidence="1 2">Y170</strain>
    </source>
</reference>
<accession>A0A140LDP6</accession>
<evidence type="ECO:0000313" key="2">
    <source>
        <dbReference type="Proteomes" id="UP000070427"/>
    </source>
</evidence>
<sequence>MLNPLLFLNFFPEGKIKVKADLSPWAKNYVRERGKVMYIEKRLDVRG</sequence>
<protein>
    <submittedName>
        <fullName evidence="1">Uncharacterized protein</fullName>
    </submittedName>
</protein>
<dbReference type="Proteomes" id="UP000070427">
    <property type="component" value="Unassembled WGS sequence"/>
</dbReference>
<name>A0A140LDP6_9FIRM</name>
<dbReference type="STRING" id="520764.AN618_00090"/>
<comment type="caution">
    <text evidence="1">The sequence shown here is derived from an EMBL/GenBank/DDBJ whole genome shotgun (WGS) entry which is preliminary data.</text>
</comment>
<dbReference type="InParanoid" id="A0A140LDP6"/>
<dbReference type="EMBL" id="LOED01000001">
    <property type="protein sequence ID" value="KXG78671.1"/>
    <property type="molecule type" value="Genomic_DNA"/>
</dbReference>
<organism evidence="1 2">
    <name type="scientific">Fervidicola ferrireducens</name>
    <dbReference type="NCBI Taxonomy" id="520764"/>
    <lineage>
        <taxon>Bacteria</taxon>
        <taxon>Bacillati</taxon>
        <taxon>Bacillota</taxon>
        <taxon>Clostridia</taxon>
        <taxon>Thermosediminibacterales</taxon>
        <taxon>Thermosediminibacteraceae</taxon>
        <taxon>Fervidicola</taxon>
    </lineage>
</organism>
<dbReference type="AlphaFoldDB" id="A0A140LDP6"/>
<gene>
    <name evidence="1" type="ORF">AN618_00090</name>
</gene>